<accession>A0A1I7Z6S1</accession>
<evidence type="ECO:0000259" key="4">
    <source>
        <dbReference type="PROSITE" id="PS50025"/>
    </source>
</evidence>
<evidence type="ECO:0000256" key="3">
    <source>
        <dbReference type="SAM" id="Phobius"/>
    </source>
</evidence>
<evidence type="ECO:0000256" key="1">
    <source>
        <dbReference type="PROSITE-ProRule" id="PRU00122"/>
    </source>
</evidence>
<protein>
    <submittedName>
        <fullName evidence="6">LAM_G_DOMAIN domain-containing protein</fullName>
    </submittedName>
</protein>
<feature type="region of interest" description="Disordered" evidence="2">
    <location>
        <begin position="272"/>
        <end position="397"/>
    </location>
</feature>
<keyword evidence="3" id="KW-0472">Membrane</keyword>
<feature type="compositionally biased region" description="Basic residues" evidence="2">
    <location>
        <begin position="340"/>
        <end position="351"/>
    </location>
</feature>
<keyword evidence="3" id="KW-1133">Transmembrane helix</keyword>
<dbReference type="SUPFAM" id="SSF49899">
    <property type="entry name" value="Concanavalin A-like lectins/glucanases"/>
    <property type="match status" value="1"/>
</dbReference>
<feature type="transmembrane region" description="Helical" evidence="3">
    <location>
        <begin position="197"/>
        <end position="219"/>
    </location>
</feature>
<evidence type="ECO:0000313" key="6">
    <source>
        <dbReference type="WBParaSite" id="L893_g23394.t1"/>
    </source>
</evidence>
<proteinExistence type="predicted"/>
<name>A0A1I7Z6S1_9BILA</name>
<dbReference type="AlphaFoldDB" id="A0A1I7Z6S1"/>
<dbReference type="WBParaSite" id="L893_g23394.t1">
    <property type="protein sequence ID" value="L893_g23394.t1"/>
    <property type="gene ID" value="L893_g23394"/>
</dbReference>
<organism evidence="5 6">
    <name type="scientific">Steinernema glaseri</name>
    <dbReference type="NCBI Taxonomy" id="37863"/>
    <lineage>
        <taxon>Eukaryota</taxon>
        <taxon>Metazoa</taxon>
        <taxon>Ecdysozoa</taxon>
        <taxon>Nematoda</taxon>
        <taxon>Chromadorea</taxon>
        <taxon>Rhabditida</taxon>
        <taxon>Tylenchina</taxon>
        <taxon>Panagrolaimomorpha</taxon>
        <taxon>Strongyloidoidea</taxon>
        <taxon>Steinernematidae</taxon>
        <taxon>Steinernema</taxon>
    </lineage>
</organism>
<dbReference type="Proteomes" id="UP000095287">
    <property type="component" value="Unplaced"/>
</dbReference>
<feature type="domain" description="Laminin G" evidence="4">
    <location>
        <begin position="1"/>
        <end position="180"/>
    </location>
</feature>
<feature type="compositionally biased region" description="Basic and acidic residues" evidence="2">
    <location>
        <begin position="388"/>
        <end position="397"/>
    </location>
</feature>
<sequence length="397" mass="44226">MVLADEPCVEGEGTEVEEEKFEDGVSTQALEIDFKTKMKDAVLVTVVYRPKTATLQIQNGTLRYSIHHNERLLFEVVNDISSVSDDRWHRASLDVAPNGRAIRLSLDGHHRSAHSGFSYPQFVSAAVDSISLGGGFSGCLKRFVVFDQSQPLINRLDARLDSLQYLENVGRSGGPVSPGCDCDRGDVEFFQASVFPVFLFAAALLLLVVFLVLVGILLWRRMAQSEPKKPKRVTTDCVRTIDSLFRNQDIGNYNDAFDILSTTTTHRADSLPHIYEVPPEPPAMRRHKQPKMGTSPLNTVTSHRHSARELKQAVRESVASARNAAIPLSTSESETESYRTRSRSRRSRRRVPPSTPSGPATTPADSDGYDAVVDGDYMRPRRSARPVSQEHCRVQYL</sequence>
<dbReference type="InterPro" id="IPR001791">
    <property type="entry name" value="Laminin_G"/>
</dbReference>
<dbReference type="CDD" id="cd00110">
    <property type="entry name" value="LamG"/>
    <property type="match status" value="1"/>
</dbReference>
<dbReference type="SMART" id="SM00282">
    <property type="entry name" value="LamG"/>
    <property type="match status" value="1"/>
</dbReference>
<dbReference type="Gene3D" id="2.60.120.200">
    <property type="match status" value="1"/>
</dbReference>
<dbReference type="Pfam" id="PF02210">
    <property type="entry name" value="Laminin_G_2"/>
    <property type="match status" value="1"/>
</dbReference>
<keyword evidence="5" id="KW-1185">Reference proteome</keyword>
<comment type="caution">
    <text evidence="1">Lacks conserved residue(s) required for the propagation of feature annotation.</text>
</comment>
<reference evidence="6" key="1">
    <citation type="submission" date="2016-11" db="UniProtKB">
        <authorList>
            <consortium name="WormBaseParasite"/>
        </authorList>
    </citation>
    <scope>IDENTIFICATION</scope>
</reference>
<keyword evidence="3" id="KW-0812">Transmembrane</keyword>
<dbReference type="InterPro" id="IPR013320">
    <property type="entry name" value="ConA-like_dom_sf"/>
</dbReference>
<dbReference type="PROSITE" id="PS50025">
    <property type="entry name" value="LAM_G_DOMAIN"/>
    <property type="match status" value="1"/>
</dbReference>
<evidence type="ECO:0000313" key="5">
    <source>
        <dbReference type="Proteomes" id="UP000095287"/>
    </source>
</evidence>
<evidence type="ECO:0000256" key="2">
    <source>
        <dbReference type="SAM" id="MobiDB-lite"/>
    </source>
</evidence>